<dbReference type="AlphaFoldDB" id="A0A7S3EK65"/>
<protein>
    <submittedName>
        <fullName evidence="2">Uncharacterized protein</fullName>
    </submittedName>
</protein>
<dbReference type="EMBL" id="HBHW01032568">
    <property type="protein sequence ID" value="CAE0057051.1"/>
    <property type="molecule type" value="Transcribed_RNA"/>
</dbReference>
<evidence type="ECO:0000313" key="2">
    <source>
        <dbReference type="EMBL" id="CAE0057051.1"/>
    </source>
</evidence>
<accession>A0A7S3EK65</accession>
<feature type="compositionally biased region" description="Polar residues" evidence="1">
    <location>
        <begin position="68"/>
        <end position="83"/>
    </location>
</feature>
<gene>
    <name evidence="2" type="ORF">RMAR00112_LOCUS25097</name>
</gene>
<evidence type="ECO:0000256" key="1">
    <source>
        <dbReference type="SAM" id="MobiDB-lite"/>
    </source>
</evidence>
<feature type="compositionally biased region" description="Acidic residues" evidence="1">
    <location>
        <begin position="90"/>
        <end position="112"/>
    </location>
</feature>
<feature type="region of interest" description="Disordered" evidence="1">
    <location>
        <begin position="61"/>
        <end position="112"/>
    </location>
</feature>
<organism evidence="2">
    <name type="scientific">Rhodosorus marinus</name>
    <dbReference type="NCBI Taxonomy" id="101924"/>
    <lineage>
        <taxon>Eukaryota</taxon>
        <taxon>Rhodophyta</taxon>
        <taxon>Stylonematophyceae</taxon>
        <taxon>Stylonematales</taxon>
        <taxon>Stylonemataceae</taxon>
        <taxon>Rhodosorus</taxon>
    </lineage>
</organism>
<name>A0A7S3EK65_9RHOD</name>
<sequence>MVLRTPSNRSATFLFLNRSVIWPKEARYQPVRTDGVRGFILVKDTRLDEEEKFVELNSLATARAPPESGSSVETSVQVSSAANEQAGLDEGSEPEAPEPFEYVDEEPADGEN</sequence>
<proteinExistence type="predicted"/>
<reference evidence="2" key="1">
    <citation type="submission" date="2021-01" db="EMBL/GenBank/DDBJ databases">
        <authorList>
            <person name="Corre E."/>
            <person name="Pelletier E."/>
            <person name="Niang G."/>
            <person name="Scheremetjew M."/>
            <person name="Finn R."/>
            <person name="Kale V."/>
            <person name="Holt S."/>
            <person name="Cochrane G."/>
            <person name="Meng A."/>
            <person name="Brown T."/>
            <person name="Cohen L."/>
        </authorList>
    </citation>
    <scope>NUCLEOTIDE SEQUENCE</scope>
    <source>
        <strain evidence="2">CCMP 769</strain>
    </source>
</reference>